<dbReference type="AlphaFoldDB" id="A0A964DZR9"/>
<keyword evidence="4 7" id="KW-0812">Transmembrane</keyword>
<feature type="transmembrane region" description="Helical" evidence="7">
    <location>
        <begin position="72"/>
        <end position="93"/>
    </location>
</feature>
<keyword evidence="2 7" id="KW-0813">Transport</keyword>
<comment type="similarity">
    <text evidence="7">Belongs to the binding-protein-dependent transport system permease family.</text>
</comment>
<keyword evidence="6 7" id="KW-0472">Membrane</keyword>
<feature type="transmembrane region" description="Helical" evidence="7">
    <location>
        <begin position="180"/>
        <end position="205"/>
    </location>
</feature>
<evidence type="ECO:0000256" key="1">
    <source>
        <dbReference type="ARBA" id="ARBA00004651"/>
    </source>
</evidence>
<evidence type="ECO:0000256" key="6">
    <source>
        <dbReference type="ARBA" id="ARBA00023136"/>
    </source>
</evidence>
<feature type="transmembrane region" description="Helical" evidence="7">
    <location>
        <begin position="140"/>
        <end position="159"/>
    </location>
</feature>
<keyword evidence="3" id="KW-1003">Cell membrane</keyword>
<keyword evidence="5 7" id="KW-1133">Transmembrane helix</keyword>
<dbReference type="InterPro" id="IPR000515">
    <property type="entry name" value="MetI-like"/>
</dbReference>
<protein>
    <submittedName>
        <fullName evidence="9">Carbohydrate ABC transporter permease</fullName>
    </submittedName>
</protein>
<evidence type="ECO:0000313" key="10">
    <source>
        <dbReference type="Proteomes" id="UP000708298"/>
    </source>
</evidence>
<feature type="transmembrane region" description="Helical" evidence="7">
    <location>
        <begin position="12"/>
        <end position="33"/>
    </location>
</feature>
<dbReference type="PROSITE" id="PS50928">
    <property type="entry name" value="ABC_TM1"/>
    <property type="match status" value="1"/>
</dbReference>
<dbReference type="RefSeq" id="WP_227322424.1">
    <property type="nucleotide sequence ID" value="NZ_JAESVB010000008.1"/>
</dbReference>
<evidence type="ECO:0000256" key="3">
    <source>
        <dbReference type="ARBA" id="ARBA00022475"/>
    </source>
</evidence>
<feature type="transmembrane region" description="Helical" evidence="7">
    <location>
        <begin position="240"/>
        <end position="258"/>
    </location>
</feature>
<evidence type="ECO:0000313" key="9">
    <source>
        <dbReference type="EMBL" id="MCB8876765.1"/>
    </source>
</evidence>
<dbReference type="InterPro" id="IPR035906">
    <property type="entry name" value="MetI-like_sf"/>
</dbReference>
<dbReference type="CDD" id="cd06261">
    <property type="entry name" value="TM_PBP2"/>
    <property type="match status" value="1"/>
</dbReference>
<accession>A0A964DZR9</accession>
<evidence type="ECO:0000256" key="2">
    <source>
        <dbReference type="ARBA" id="ARBA00022448"/>
    </source>
</evidence>
<feature type="domain" description="ABC transmembrane type-1" evidence="8">
    <location>
        <begin position="68"/>
        <end position="259"/>
    </location>
</feature>
<evidence type="ECO:0000256" key="5">
    <source>
        <dbReference type="ARBA" id="ARBA00022989"/>
    </source>
</evidence>
<gene>
    <name evidence="9" type="ORF">ASILVAE211_16355</name>
</gene>
<evidence type="ECO:0000259" key="8">
    <source>
        <dbReference type="PROSITE" id="PS50928"/>
    </source>
</evidence>
<dbReference type="GO" id="GO:0005886">
    <property type="term" value="C:plasma membrane"/>
    <property type="evidence" value="ECO:0007669"/>
    <property type="project" value="UniProtKB-SubCell"/>
</dbReference>
<dbReference type="Gene3D" id="1.10.3720.10">
    <property type="entry name" value="MetI-like"/>
    <property type="match status" value="1"/>
</dbReference>
<dbReference type="Pfam" id="PF00528">
    <property type="entry name" value="BPD_transp_1"/>
    <property type="match status" value="1"/>
</dbReference>
<proteinExistence type="inferred from homology"/>
<feature type="transmembrane region" description="Helical" evidence="7">
    <location>
        <begin position="105"/>
        <end position="128"/>
    </location>
</feature>
<dbReference type="SUPFAM" id="SSF161098">
    <property type="entry name" value="MetI-like"/>
    <property type="match status" value="1"/>
</dbReference>
<keyword evidence="10" id="KW-1185">Reference proteome</keyword>
<sequence>MRRHASALGQQALLILLCIVSLYPLWFILQTALKTQQDYTRNPTDLPAPFSLQSFAAVFRAMPFAQWTLNSALVALVSVAAATVIALLAAYAVAFGRFRGQTTFLSLNIALMALPPVALVVPLFTVMVQVGLINTLPSVMLVYTGLLIPFSVFFLTNFLRELPLDVIEAATIDGASHPRILLRIVLPLSLATLFTLIVVNTIWVWNELLFALVFLQNNDGRTVMAGLALFQGRYSVNEPLMMAGAFLSILPLLILYLFSQRAFVRGMTSGIGK</sequence>
<comment type="subcellular location">
    <subcellularLocation>
        <location evidence="1 7">Cell membrane</location>
        <topology evidence="1 7">Multi-pass membrane protein</topology>
    </subcellularLocation>
</comment>
<reference evidence="9" key="1">
    <citation type="journal article" date="2021" name="Microorganisms">
        <title>Acidisoma silvae sp. nov. and Acidisomacellulosilytica sp. nov., Two Acidophilic Bacteria Isolated from Decaying Wood, Hydrolyzing Cellulose and Producing Poly-3-hydroxybutyrate.</title>
        <authorList>
            <person name="Mieszkin S."/>
            <person name="Pouder E."/>
            <person name="Uroz S."/>
            <person name="Simon-Colin C."/>
            <person name="Alain K."/>
        </authorList>
    </citation>
    <scope>NUCLEOTIDE SEQUENCE</scope>
    <source>
        <strain evidence="9">HW T2.11</strain>
    </source>
</reference>
<evidence type="ECO:0000256" key="4">
    <source>
        <dbReference type="ARBA" id="ARBA00022692"/>
    </source>
</evidence>
<reference evidence="9" key="2">
    <citation type="submission" date="2021-01" db="EMBL/GenBank/DDBJ databases">
        <authorList>
            <person name="Mieszkin S."/>
            <person name="Pouder E."/>
            <person name="Alain K."/>
        </authorList>
    </citation>
    <scope>NUCLEOTIDE SEQUENCE</scope>
    <source>
        <strain evidence="9">HW T2.11</strain>
    </source>
</reference>
<dbReference type="Proteomes" id="UP000708298">
    <property type="component" value="Unassembled WGS sequence"/>
</dbReference>
<comment type="caution">
    <text evidence="9">The sequence shown here is derived from an EMBL/GenBank/DDBJ whole genome shotgun (WGS) entry which is preliminary data.</text>
</comment>
<name>A0A964DZR9_9PROT</name>
<dbReference type="PANTHER" id="PTHR43744">
    <property type="entry name" value="ABC TRANSPORTER PERMEASE PROTEIN MG189-RELATED-RELATED"/>
    <property type="match status" value="1"/>
</dbReference>
<dbReference type="EMBL" id="JAESVB010000008">
    <property type="protein sequence ID" value="MCB8876765.1"/>
    <property type="molecule type" value="Genomic_DNA"/>
</dbReference>
<organism evidence="9 10">
    <name type="scientific">Acidisoma silvae</name>
    <dbReference type="NCBI Taxonomy" id="2802396"/>
    <lineage>
        <taxon>Bacteria</taxon>
        <taxon>Pseudomonadati</taxon>
        <taxon>Pseudomonadota</taxon>
        <taxon>Alphaproteobacteria</taxon>
        <taxon>Acetobacterales</taxon>
        <taxon>Acidocellaceae</taxon>
        <taxon>Acidisoma</taxon>
    </lineage>
</organism>
<dbReference type="GO" id="GO:0055085">
    <property type="term" value="P:transmembrane transport"/>
    <property type="evidence" value="ECO:0007669"/>
    <property type="project" value="InterPro"/>
</dbReference>
<dbReference type="PANTHER" id="PTHR43744:SF12">
    <property type="entry name" value="ABC TRANSPORTER PERMEASE PROTEIN MG189-RELATED"/>
    <property type="match status" value="1"/>
</dbReference>
<evidence type="ECO:0000256" key="7">
    <source>
        <dbReference type="RuleBase" id="RU363032"/>
    </source>
</evidence>